<dbReference type="SUPFAM" id="SSF160104">
    <property type="entry name" value="Acetoacetate decarboxylase-like"/>
    <property type="match status" value="1"/>
</dbReference>
<accession>A0A8H7LLJ6</accession>
<dbReference type="InterPro" id="IPR023375">
    <property type="entry name" value="ADC_dom_sf"/>
</dbReference>
<comment type="caution">
    <text evidence="1">The sequence shown here is derived from an EMBL/GenBank/DDBJ whole genome shotgun (WGS) entry which is preliminary data.</text>
</comment>
<dbReference type="Gene3D" id="2.40.400.10">
    <property type="entry name" value="Acetoacetate decarboxylase-like"/>
    <property type="match status" value="1"/>
</dbReference>
<evidence type="ECO:0000313" key="1">
    <source>
        <dbReference type="EMBL" id="KAF8686275.1"/>
    </source>
</evidence>
<gene>
    <name evidence="1" type="ORF">RHS04_00276</name>
</gene>
<dbReference type="EMBL" id="JACYCC010000010">
    <property type="protein sequence ID" value="KAF8686275.1"/>
    <property type="molecule type" value="Genomic_DNA"/>
</dbReference>
<organism evidence="1 2">
    <name type="scientific">Rhizoctonia solani</name>
    <dbReference type="NCBI Taxonomy" id="456999"/>
    <lineage>
        <taxon>Eukaryota</taxon>
        <taxon>Fungi</taxon>
        <taxon>Dikarya</taxon>
        <taxon>Basidiomycota</taxon>
        <taxon>Agaricomycotina</taxon>
        <taxon>Agaricomycetes</taxon>
        <taxon>Cantharellales</taxon>
        <taxon>Ceratobasidiaceae</taxon>
        <taxon>Rhizoctonia</taxon>
    </lineage>
</organism>
<sequence length="301" mass="33250">MVVSSEPAVVPCPIPTDKPAPDGFPDYLPPWRPQAESWWILTAAPLPWQTKALPKGALDNQESIRLQDFQATYEGGPGAIQLIRYHESPVGPYDELIYVPGQMSYKSGDSSVSGRSITRIYVSSFAPLTNGRRIWNTPKHLARFEFIREAPSDPLSPTLVSVYPSLSDSPTPEFSPDPMFRARLVPSRYLPSIPFNLSSFPRALLDTRVLQPPLSEPMGTEKWITVEVENDGYIKIMYPEPGLMGGRYGDGIGCPDIEPMSIGLWCPKASVHLFTHIGTPSTQNLVGSSLSSSRDPRPHFA</sequence>
<dbReference type="Proteomes" id="UP000650582">
    <property type="component" value="Unassembled WGS sequence"/>
</dbReference>
<dbReference type="PANTHER" id="PTHR40518">
    <property type="entry name" value="ACETOACETATE DECARBOXYLASE"/>
    <property type="match status" value="1"/>
</dbReference>
<dbReference type="AlphaFoldDB" id="A0A8H7LLJ6"/>
<evidence type="ECO:0000313" key="2">
    <source>
        <dbReference type="Proteomes" id="UP000650582"/>
    </source>
</evidence>
<name>A0A8H7LLJ6_9AGAM</name>
<reference evidence="1" key="1">
    <citation type="submission" date="2020-09" db="EMBL/GenBank/DDBJ databases">
        <title>Comparative genome analyses of four rice-infecting Rhizoctonia solani isolates reveal extensive enrichment of homogalacturonan modification genes.</title>
        <authorList>
            <person name="Lee D.-Y."/>
            <person name="Jeon J."/>
            <person name="Kim K.-T."/>
            <person name="Cheong K."/>
            <person name="Song H."/>
            <person name="Choi G."/>
            <person name="Ko J."/>
            <person name="Opiyo S.O."/>
            <person name="Zuo S."/>
            <person name="Madhav S."/>
            <person name="Lee Y.-H."/>
            <person name="Wang G.-L."/>
        </authorList>
    </citation>
    <scope>NUCLEOTIDE SEQUENCE</scope>
    <source>
        <strain evidence="1">AG1-IA YN-7</strain>
    </source>
</reference>
<protein>
    <submittedName>
        <fullName evidence="1">Uncharacterized protein</fullName>
    </submittedName>
</protein>
<dbReference type="PANTHER" id="PTHR40518:SF1">
    <property type="entry name" value="ACETOACETATE DECARBOXYLASE"/>
    <property type="match status" value="1"/>
</dbReference>
<proteinExistence type="predicted"/>